<comment type="caution">
    <text evidence="3">The sequence shown here is derived from an EMBL/GenBank/DDBJ whole genome shotgun (WGS) entry which is preliminary data.</text>
</comment>
<feature type="domain" description="DUF5648" evidence="2">
    <location>
        <begin position="44"/>
        <end position="167"/>
    </location>
</feature>
<dbReference type="AlphaFoldDB" id="A0A8H7CZ09"/>
<feature type="signal peptide" evidence="1">
    <location>
        <begin position="1"/>
        <end position="19"/>
    </location>
</feature>
<accession>A0A8H7CZ09</accession>
<dbReference type="InterPro" id="IPR043708">
    <property type="entry name" value="DUF5648"/>
</dbReference>
<evidence type="ECO:0000313" key="3">
    <source>
        <dbReference type="EMBL" id="KAF7355824.1"/>
    </source>
</evidence>
<proteinExistence type="predicted"/>
<dbReference type="Proteomes" id="UP000620124">
    <property type="component" value="Unassembled WGS sequence"/>
</dbReference>
<dbReference type="Pfam" id="PF18885">
    <property type="entry name" value="DUF5648"/>
    <property type="match status" value="1"/>
</dbReference>
<keyword evidence="4" id="KW-1185">Reference proteome</keyword>
<dbReference type="OrthoDB" id="9971254at2759"/>
<evidence type="ECO:0000256" key="1">
    <source>
        <dbReference type="SAM" id="SignalP"/>
    </source>
</evidence>
<feature type="chain" id="PRO_5034626595" description="DUF5648 domain-containing protein" evidence="1">
    <location>
        <begin position="20"/>
        <end position="170"/>
    </location>
</feature>
<sequence length="170" mass="19101">MKYVVSALFVSWAFGLASAFNIQEPGANVKRSNDTCGNPTSGVPFYRLYNAAGIDHFYTTDVTELIGACNVNPLQEVATVVFLLQEESTVPFYRLRNVAKSDNFYTISTTERDNAIQNDYVLFAPNPVTYIYPTQICGSIPFYRLINVAKVDNFYTTSEAERLRFITDEG</sequence>
<gene>
    <name evidence="3" type="ORF">MVEN_00910600</name>
</gene>
<reference evidence="3" key="1">
    <citation type="submission" date="2020-05" db="EMBL/GenBank/DDBJ databases">
        <title>Mycena genomes resolve the evolution of fungal bioluminescence.</title>
        <authorList>
            <person name="Tsai I.J."/>
        </authorList>
    </citation>
    <scope>NUCLEOTIDE SEQUENCE</scope>
    <source>
        <strain evidence="3">CCC161011</strain>
    </source>
</reference>
<evidence type="ECO:0000259" key="2">
    <source>
        <dbReference type="Pfam" id="PF18885"/>
    </source>
</evidence>
<organism evidence="3 4">
    <name type="scientific">Mycena venus</name>
    <dbReference type="NCBI Taxonomy" id="2733690"/>
    <lineage>
        <taxon>Eukaryota</taxon>
        <taxon>Fungi</taxon>
        <taxon>Dikarya</taxon>
        <taxon>Basidiomycota</taxon>
        <taxon>Agaricomycotina</taxon>
        <taxon>Agaricomycetes</taxon>
        <taxon>Agaricomycetidae</taxon>
        <taxon>Agaricales</taxon>
        <taxon>Marasmiineae</taxon>
        <taxon>Mycenaceae</taxon>
        <taxon>Mycena</taxon>
    </lineage>
</organism>
<keyword evidence="1" id="KW-0732">Signal</keyword>
<name>A0A8H7CZ09_9AGAR</name>
<protein>
    <recommendedName>
        <fullName evidence="2">DUF5648 domain-containing protein</fullName>
    </recommendedName>
</protein>
<evidence type="ECO:0000313" key="4">
    <source>
        <dbReference type="Proteomes" id="UP000620124"/>
    </source>
</evidence>
<dbReference type="EMBL" id="JACAZI010000007">
    <property type="protein sequence ID" value="KAF7355824.1"/>
    <property type="molecule type" value="Genomic_DNA"/>
</dbReference>